<feature type="region of interest" description="Disordered" evidence="1">
    <location>
        <begin position="53"/>
        <end position="73"/>
    </location>
</feature>
<dbReference type="AlphaFoldDB" id="A0A9D3YUG8"/>
<sequence length="73" mass="8408">MRWQTSTAGMGGRKRQYLENFLLADAVQKAVMRSLKCTAAEVEHECREWFRTASDRDGGRKKRTAKISDEQSQ</sequence>
<name>A0A9D3YUG8_DREPO</name>
<dbReference type="EMBL" id="JAIWYP010000015">
    <property type="protein sequence ID" value="KAH3705069.1"/>
    <property type="molecule type" value="Genomic_DNA"/>
</dbReference>
<evidence type="ECO:0000313" key="3">
    <source>
        <dbReference type="Proteomes" id="UP000828390"/>
    </source>
</evidence>
<dbReference type="Proteomes" id="UP000828390">
    <property type="component" value="Unassembled WGS sequence"/>
</dbReference>
<reference evidence="2" key="1">
    <citation type="journal article" date="2019" name="bioRxiv">
        <title>The Genome of the Zebra Mussel, Dreissena polymorpha: A Resource for Invasive Species Research.</title>
        <authorList>
            <person name="McCartney M.A."/>
            <person name="Auch B."/>
            <person name="Kono T."/>
            <person name="Mallez S."/>
            <person name="Zhang Y."/>
            <person name="Obille A."/>
            <person name="Becker A."/>
            <person name="Abrahante J.E."/>
            <person name="Garbe J."/>
            <person name="Badalamenti J.P."/>
            <person name="Herman A."/>
            <person name="Mangelson H."/>
            <person name="Liachko I."/>
            <person name="Sullivan S."/>
            <person name="Sone E.D."/>
            <person name="Koren S."/>
            <person name="Silverstein K.A.T."/>
            <person name="Beckman K.B."/>
            <person name="Gohl D.M."/>
        </authorList>
    </citation>
    <scope>NUCLEOTIDE SEQUENCE</scope>
    <source>
        <strain evidence="2">Duluth1</strain>
        <tissue evidence="2">Whole animal</tissue>
    </source>
</reference>
<evidence type="ECO:0000313" key="2">
    <source>
        <dbReference type="EMBL" id="KAH3705069.1"/>
    </source>
</evidence>
<keyword evidence="3" id="KW-1185">Reference proteome</keyword>
<accession>A0A9D3YUG8</accession>
<evidence type="ECO:0000256" key="1">
    <source>
        <dbReference type="SAM" id="MobiDB-lite"/>
    </source>
</evidence>
<organism evidence="2 3">
    <name type="scientific">Dreissena polymorpha</name>
    <name type="common">Zebra mussel</name>
    <name type="synonym">Mytilus polymorpha</name>
    <dbReference type="NCBI Taxonomy" id="45954"/>
    <lineage>
        <taxon>Eukaryota</taxon>
        <taxon>Metazoa</taxon>
        <taxon>Spiralia</taxon>
        <taxon>Lophotrochozoa</taxon>
        <taxon>Mollusca</taxon>
        <taxon>Bivalvia</taxon>
        <taxon>Autobranchia</taxon>
        <taxon>Heteroconchia</taxon>
        <taxon>Euheterodonta</taxon>
        <taxon>Imparidentia</taxon>
        <taxon>Neoheterodontei</taxon>
        <taxon>Myida</taxon>
        <taxon>Dreissenoidea</taxon>
        <taxon>Dreissenidae</taxon>
        <taxon>Dreissena</taxon>
    </lineage>
</organism>
<proteinExistence type="predicted"/>
<gene>
    <name evidence="2" type="ORF">DPMN_080133</name>
</gene>
<protein>
    <submittedName>
        <fullName evidence="2">Uncharacterized protein</fullName>
    </submittedName>
</protein>
<reference evidence="2" key="2">
    <citation type="submission" date="2020-11" db="EMBL/GenBank/DDBJ databases">
        <authorList>
            <person name="McCartney M.A."/>
            <person name="Auch B."/>
            <person name="Kono T."/>
            <person name="Mallez S."/>
            <person name="Becker A."/>
            <person name="Gohl D.M."/>
            <person name="Silverstein K.A.T."/>
            <person name="Koren S."/>
            <person name="Bechman K.B."/>
            <person name="Herman A."/>
            <person name="Abrahante J.E."/>
            <person name="Garbe J."/>
        </authorList>
    </citation>
    <scope>NUCLEOTIDE SEQUENCE</scope>
    <source>
        <strain evidence="2">Duluth1</strain>
        <tissue evidence="2">Whole animal</tissue>
    </source>
</reference>
<comment type="caution">
    <text evidence="2">The sequence shown here is derived from an EMBL/GenBank/DDBJ whole genome shotgun (WGS) entry which is preliminary data.</text>
</comment>